<reference evidence="6" key="2">
    <citation type="submission" date="2021-12" db="EMBL/GenBank/DDBJ databases">
        <title>Resequencing data analysis of finger millet.</title>
        <authorList>
            <person name="Hatakeyama M."/>
            <person name="Aluri S."/>
            <person name="Balachadran M.T."/>
            <person name="Sivarajan S.R."/>
            <person name="Poveda L."/>
            <person name="Shimizu-Inatsugi R."/>
            <person name="Schlapbach R."/>
            <person name="Sreeman S.M."/>
            <person name="Shimizu K.K."/>
        </authorList>
    </citation>
    <scope>NUCLEOTIDE SEQUENCE</scope>
</reference>
<feature type="chain" id="PRO_5043484208" description="GDSL esterase/lipase" evidence="5">
    <location>
        <begin position="25"/>
        <end position="265"/>
    </location>
</feature>
<protein>
    <recommendedName>
        <fullName evidence="8">GDSL esterase/lipase</fullName>
    </recommendedName>
</protein>
<evidence type="ECO:0000256" key="4">
    <source>
        <dbReference type="SAM" id="MobiDB-lite"/>
    </source>
</evidence>
<dbReference type="AlphaFoldDB" id="A0AAV5CU74"/>
<comment type="similarity">
    <text evidence="1">Belongs to the 'GDSL' lipolytic enzyme family.</text>
</comment>
<proteinExistence type="inferred from homology"/>
<dbReference type="SUPFAM" id="SSF52266">
    <property type="entry name" value="SGNH hydrolase"/>
    <property type="match status" value="1"/>
</dbReference>
<sequence>MMKSLFGGCFILLLLLDVAHNVESRRHDDDDAGGAMTMTTRRTRSSCSVTRPDNGNFPNAGLNQGSPSWYYPYGISDKDNDNLPSGRFSDNMVQSDFLGTQDSWIRSSTSTVTDEMVRIVNQLQDLGVSKVLVNTVPPLGCTPWTTSRFSSYDYCDQRTNSISDVHNKYLTDKLGNKDGVLLLDVNTIVTSLLQSSQFQDHKSRPCCETKDQDGYCGQYAGQTPQFTVCRDPGQYLYWDFLHPTHAGWKAIMQRLQSAIRDFLDI</sequence>
<reference evidence="6" key="1">
    <citation type="journal article" date="2018" name="DNA Res.">
        <title>Multiple hybrid de novo genome assembly of finger millet, an orphan allotetraploid crop.</title>
        <authorList>
            <person name="Hatakeyama M."/>
            <person name="Aluri S."/>
            <person name="Balachadran M.T."/>
            <person name="Sivarajan S.R."/>
            <person name="Patrignani A."/>
            <person name="Gruter S."/>
            <person name="Poveda L."/>
            <person name="Shimizu-Inatsugi R."/>
            <person name="Baeten J."/>
            <person name="Francoijs K.J."/>
            <person name="Nataraja K.N."/>
            <person name="Reddy Y.A.N."/>
            <person name="Phadnis S."/>
            <person name="Ravikumar R.L."/>
            <person name="Schlapbach R."/>
            <person name="Sreeman S.M."/>
            <person name="Shimizu K.K."/>
        </authorList>
    </citation>
    <scope>NUCLEOTIDE SEQUENCE</scope>
</reference>
<dbReference type="GO" id="GO:0006629">
    <property type="term" value="P:lipid metabolic process"/>
    <property type="evidence" value="ECO:0007669"/>
    <property type="project" value="UniProtKB-KW"/>
</dbReference>
<comment type="caution">
    <text evidence="6">The sequence shown here is derived from an EMBL/GenBank/DDBJ whole genome shotgun (WGS) entry which is preliminary data.</text>
</comment>
<keyword evidence="3" id="KW-0443">Lipid metabolism</keyword>
<evidence type="ECO:0000313" key="6">
    <source>
        <dbReference type="EMBL" id="GJN01626.1"/>
    </source>
</evidence>
<keyword evidence="7" id="KW-1185">Reference proteome</keyword>
<evidence type="ECO:0000256" key="2">
    <source>
        <dbReference type="ARBA" id="ARBA00022801"/>
    </source>
</evidence>
<dbReference type="Pfam" id="PF00657">
    <property type="entry name" value="Lipase_GDSL"/>
    <property type="match status" value="1"/>
</dbReference>
<dbReference type="EMBL" id="BQKI01000009">
    <property type="protein sequence ID" value="GJN01626.1"/>
    <property type="molecule type" value="Genomic_DNA"/>
</dbReference>
<dbReference type="PANTHER" id="PTHR46020:SF15">
    <property type="entry name" value="SGNH HYDROLASE-TYPE ESTERASE DOMAIN-CONTAINING PROTEIN"/>
    <property type="match status" value="1"/>
</dbReference>
<evidence type="ECO:0000313" key="7">
    <source>
        <dbReference type="Proteomes" id="UP001054889"/>
    </source>
</evidence>
<dbReference type="Gene3D" id="3.40.50.1110">
    <property type="entry name" value="SGNH hydrolase"/>
    <property type="match status" value="1"/>
</dbReference>
<evidence type="ECO:0008006" key="8">
    <source>
        <dbReference type="Google" id="ProtNLM"/>
    </source>
</evidence>
<keyword evidence="2" id="KW-0378">Hydrolase</keyword>
<dbReference type="InterPro" id="IPR036514">
    <property type="entry name" value="SGNH_hydro_sf"/>
</dbReference>
<name>A0AAV5CU74_ELECO</name>
<gene>
    <name evidence="6" type="primary">ga18905</name>
    <name evidence="6" type="ORF">PR202_ga18905</name>
</gene>
<dbReference type="PANTHER" id="PTHR46020">
    <property type="entry name" value="OSJNBB0059K02.9 PROTEIN"/>
    <property type="match status" value="1"/>
</dbReference>
<keyword evidence="5" id="KW-0732">Signal</keyword>
<dbReference type="GO" id="GO:0016788">
    <property type="term" value="F:hydrolase activity, acting on ester bonds"/>
    <property type="evidence" value="ECO:0007669"/>
    <property type="project" value="InterPro"/>
</dbReference>
<dbReference type="InterPro" id="IPR001087">
    <property type="entry name" value="GDSL"/>
</dbReference>
<organism evidence="6 7">
    <name type="scientific">Eleusine coracana subsp. coracana</name>
    <dbReference type="NCBI Taxonomy" id="191504"/>
    <lineage>
        <taxon>Eukaryota</taxon>
        <taxon>Viridiplantae</taxon>
        <taxon>Streptophyta</taxon>
        <taxon>Embryophyta</taxon>
        <taxon>Tracheophyta</taxon>
        <taxon>Spermatophyta</taxon>
        <taxon>Magnoliopsida</taxon>
        <taxon>Liliopsida</taxon>
        <taxon>Poales</taxon>
        <taxon>Poaceae</taxon>
        <taxon>PACMAD clade</taxon>
        <taxon>Chloridoideae</taxon>
        <taxon>Cynodonteae</taxon>
        <taxon>Eleusininae</taxon>
        <taxon>Eleusine</taxon>
    </lineage>
</organism>
<feature type="region of interest" description="Disordered" evidence="4">
    <location>
        <begin position="25"/>
        <end position="63"/>
    </location>
</feature>
<evidence type="ECO:0000256" key="3">
    <source>
        <dbReference type="ARBA" id="ARBA00023098"/>
    </source>
</evidence>
<accession>A0AAV5CU74</accession>
<evidence type="ECO:0000256" key="1">
    <source>
        <dbReference type="ARBA" id="ARBA00008668"/>
    </source>
</evidence>
<evidence type="ECO:0000256" key="5">
    <source>
        <dbReference type="SAM" id="SignalP"/>
    </source>
</evidence>
<feature type="signal peptide" evidence="5">
    <location>
        <begin position="1"/>
        <end position="24"/>
    </location>
</feature>
<dbReference type="Proteomes" id="UP001054889">
    <property type="component" value="Unassembled WGS sequence"/>
</dbReference>